<feature type="chain" id="PRO_5046861597" evidence="1">
    <location>
        <begin position="22"/>
        <end position="361"/>
    </location>
</feature>
<comment type="caution">
    <text evidence="2">The sequence shown here is derived from an EMBL/GenBank/DDBJ whole genome shotgun (WGS) entry which is preliminary data.</text>
</comment>
<dbReference type="EMBL" id="JAPDDR010000023">
    <property type="protein sequence ID" value="MCW1917001.1"/>
    <property type="molecule type" value="Genomic_DNA"/>
</dbReference>
<protein>
    <submittedName>
        <fullName evidence="2">Uncharacterized protein</fullName>
    </submittedName>
</protein>
<keyword evidence="3" id="KW-1185">Reference proteome</keyword>
<evidence type="ECO:0000313" key="3">
    <source>
        <dbReference type="Proteomes" id="UP001165653"/>
    </source>
</evidence>
<feature type="signal peptide" evidence="1">
    <location>
        <begin position="1"/>
        <end position="21"/>
    </location>
</feature>
<reference evidence="2" key="1">
    <citation type="submission" date="2022-10" db="EMBL/GenBank/DDBJ databases">
        <title>Luteolibacter sp. GHJ8, whole genome shotgun sequencing project.</title>
        <authorList>
            <person name="Zhao G."/>
            <person name="Shen L."/>
        </authorList>
    </citation>
    <scope>NUCLEOTIDE SEQUENCE</scope>
    <source>
        <strain evidence="2">GHJ8</strain>
    </source>
</reference>
<sequence length="361" mass="39286">MIPRSSLFLSLAAALLLPAQAGIQFTTTYETGTKWFSEPWSADARAAMESFLSDLGAMFDVDATVRVSVTDNTTAYASAGSTWSQWYTDPATGRMVIAPGLWLIVVKGVTNPGAASDVTLNWNLDVNALYGGNPAGLINNIRGLGRHEMHHAFGCASYMAFSPADDTRGQPTYASVVDTLYRDKDGLPLLGAFNSGNRTYTMNNFALEPNWQTGQHSTGLYFEGRDKQGRVVKMPAISYEGDVDFSHIKGIAYANDHPTWNTYVDTDLNFLRAMGYPLMADSQLRQQSAPVSSFTIANGQATLNFPGVATKHYRLASSTDLKRWKVAPTGTPGTGAPLTLTHPVNTGTERKRFFQVIEVAE</sequence>
<evidence type="ECO:0000256" key="1">
    <source>
        <dbReference type="SAM" id="SignalP"/>
    </source>
</evidence>
<evidence type="ECO:0000313" key="2">
    <source>
        <dbReference type="EMBL" id="MCW1917001.1"/>
    </source>
</evidence>
<keyword evidence="1" id="KW-0732">Signal</keyword>
<dbReference type="Proteomes" id="UP001165653">
    <property type="component" value="Unassembled WGS sequence"/>
</dbReference>
<dbReference type="RefSeq" id="WP_264516621.1">
    <property type="nucleotide sequence ID" value="NZ_JAPDDR010000023.1"/>
</dbReference>
<gene>
    <name evidence="2" type="ORF">OJ996_25655</name>
</gene>
<name>A0ABT3GAX3_9BACT</name>
<organism evidence="2 3">
    <name type="scientific">Luteolibacter rhizosphaerae</name>
    <dbReference type="NCBI Taxonomy" id="2989719"/>
    <lineage>
        <taxon>Bacteria</taxon>
        <taxon>Pseudomonadati</taxon>
        <taxon>Verrucomicrobiota</taxon>
        <taxon>Verrucomicrobiia</taxon>
        <taxon>Verrucomicrobiales</taxon>
        <taxon>Verrucomicrobiaceae</taxon>
        <taxon>Luteolibacter</taxon>
    </lineage>
</organism>
<proteinExistence type="predicted"/>
<accession>A0ABT3GAX3</accession>